<name>A0ABU3CZX1_9FLAO</name>
<evidence type="ECO:0000313" key="2">
    <source>
        <dbReference type="EMBL" id="MDT0651929.1"/>
    </source>
</evidence>
<evidence type="ECO:0000256" key="1">
    <source>
        <dbReference type="SAM" id="SignalP"/>
    </source>
</evidence>
<keyword evidence="1" id="KW-0732">Signal</keyword>
<dbReference type="Proteomes" id="UP001248819">
    <property type="component" value="Unassembled WGS sequence"/>
</dbReference>
<dbReference type="EMBL" id="JAVRHP010000247">
    <property type="protein sequence ID" value="MDT0651929.1"/>
    <property type="molecule type" value="Genomic_DNA"/>
</dbReference>
<accession>A0ABU3CZX1</accession>
<organism evidence="2 3">
    <name type="scientific">Autumnicola edwardsiae</name>
    <dbReference type="NCBI Taxonomy" id="3075594"/>
    <lineage>
        <taxon>Bacteria</taxon>
        <taxon>Pseudomonadati</taxon>
        <taxon>Bacteroidota</taxon>
        <taxon>Flavobacteriia</taxon>
        <taxon>Flavobacteriales</taxon>
        <taxon>Flavobacteriaceae</taxon>
        <taxon>Autumnicola</taxon>
    </lineage>
</organism>
<gene>
    <name evidence="2" type="ORF">RM529_17435</name>
</gene>
<protein>
    <submittedName>
        <fullName evidence="2">Uncharacterized protein</fullName>
    </submittedName>
</protein>
<proteinExistence type="predicted"/>
<reference evidence="2 3" key="1">
    <citation type="submission" date="2023-09" db="EMBL/GenBank/DDBJ databases">
        <authorList>
            <person name="Rey-Velasco X."/>
        </authorList>
    </citation>
    <scope>NUCLEOTIDE SEQUENCE [LARGE SCALE GENOMIC DNA]</scope>
    <source>
        <strain evidence="2 3">F297</strain>
    </source>
</reference>
<comment type="caution">
    <text evidence="2">The sequence shown here is derived from an EMBL/GenBank/DDBJ whole genome shotgun (WGS) entry which is preliminary data.</text>
</comment>
<keyword evidence="3" id="KW-1185">Reference proteome</keyword>
<dbReference type="RefSeq" id="WP_311486010.1">
    <property type="nucleotide sequence ID" value="NZ_JAVRHP010000247.1"/>
</dbReference>
<dbReference type="PROSITE" id="PS51257">
    <property type="entry name" value="PROKAR_LIPOPROTEIN"/>
    <property type="match status" value="1"/>
</dbReference>
<evidence type="ECO:0000313" key="3">
    <source>
        <dbReference type="Proteomes" id="UP001248819"/>
    </source>
</evidence>
<feature type="chain" id="PRO_5046118068" evidence="1">
    <location>
        <begin position="21"/>
        <end position="171"/>
    </location>
</feature>
<sequence>MKERPLLLLFLSMFSCLASAQNAPVNLSEVGFEKEELLFITSEAMKTFSAEAKSSSVRNNSEVFISQVGDANIVNTAVSSENVRMDLRQQGSSNDMQMKVLANNVSYNVQQRGNYNNLFDFTSVPSQSAILNLEQQGNDLHVEKYGTNSITNKLEFKVAGDYKSLIIRSYQ</sequence>
<feature type="signal peptide" evidence="1">
    <location>
        <begin position="1"/>
        <end position="20"/>
    </location>
</feature>